<dbReference type="GO" id="GO:0005886">
    <property type="term" value="C:plasma membrane"/>
    <property type="evidence" value="ECO:0007669"/>
    <property type="project" value="TreeGrafter"/>
</dbReference>
<evidence type="ECO:0000313" key="10">
    <source>
        <dbReference type="Proteomes" id="UP001302666"/>
    </source>
</evidence>
<dbReference type="PANTHER" id="PTHR23521">
    <property type="entry name" value="TRANSPORTER MFS SUPERFAMILY"/>
    <property type="match status" value="1"/>
</dbReference>
<protein>
    <submittedName>
        <fullName evidence="8">MFS transporter</fullName>
    </submittedName>
    <submittedName>
        <fullName evidence="7">Putative MFS family arabinose efflux permease</fullName>
    </submittedName>
</protein>
<dbReference type="SUPFAM" id="SSF103473">
    <property type="entry name" value="MFS general substrate transporter"/>
    <property type="match status" value="1"/>
</dbReference>
<dbReference type="Proteomes" id="UP001302666">
    <property type="component" value="Plasmid unnamed4"/>
</dbReference>
<evidence type="ECO:0000256" key="4">
    <source>
        <dbReference type="ARBA" id="ARBA00023136"/>
    </source>
</evidence>
<dbReference type="InterPro" id="IPR036259">
    <property type="entry name" value="MFS_trans_sf"/>
</dbReference>
<dbReference type="PROSITE" id="PS00216">
    <property type="entry name" value="SUGAR_TRANSPORT_1"/>
    <property type="match status" value="1"/>
</dbReference>
<reference evidence="7 9" key="1">
    <citation type="submission" date="2018-03" db="EMBL/GenBank/DDBJ databases">
        <title>Genomic Encyclopedia of Archaeal and Bacterial Type Strains, Phase II (KMG-II): from individual species to whole genera.</title>
        <authorList>
            <person name="Goeker M."/>
        </authorList>
    </citation>
    <scope>NUCLEOTIDE SEQUENCE [LARGE SCALE GENOMIC DNA]</scope>
    <source>
        <strain evidence="7 9">DSM 25328</strain>
    </source>
</reference>
<dbReference type="PROSITE" id="PS50850">
    <property type="entry name" value="MFS"/>
    <property type="match status" value="1"/>
</dbReference>
<feature type="transmembrane region" description="Helical" evidence="5">
    <location>
        <begin position="328"/>
        <end position="347"/>
    </location>
</feature>
<dbReference type="InterPro" id="IPR011701">
    <property type="entry name" value="MFS"/>
</dbReference>
<dbReference type="GO" id="GO:0022857">
    <property type="term" value="F:transmembrane transporter activity"/>
    <property type="evidence" value="ECO:0007669"/>
    <property type="project" value="InterPro"/>
</dbReference>
<feature type="transmembrane region" description="Helical" evidence="5">
    <location>
        <begin position="194"/>
        <end position="213"/>
    </location>
</feature>
<dbReference type="AlphaFoldDB" id="A0A2T1A019"/>
<gene>
    <name evidence="7" type="ORF">CLV89_1394</name>
    <name evidence="8" type="ORF">R1T40_21800</name>
</gene>
<feature type="transmembrane region" description="Helical" evidence="5">
    <location>
        <begin position="263"/>
        <end position="280"/>
    </location>
</feature>
<feature type="transmembrane region" description="Helical" evidence="5">
    <location>
        <begin position="233"/>
        <end position="251"/>
    </location>
</feature>
<feature type="transmembrane region" description="Helical" evidence="5">
    <location>
        <begin position="130"/>
        <end position="151"/>
    </location>
</feature>
<dbReference type="EMBL" id="CP136707">
    <property type="protein sequence ID" value="WOI35382.1"/>
    <property type="molecule type" value="Genomic_DNA"/>
</dbReference>
<sequence length="401" mass="41534">MSKLIPVSLLALGLFTVTFAVNLQAPLYDAYAVESDVGATAVTVAFAAYVGGLMPTLLLLGGLSDRIGRRVPIALALILGAVATALLVQVPSWTSLAVARSLLGIGTGLATTAGTAYMTEILGSDRAKNAALIVTSATSLGFGSGALATGISLGVQGPTLLPASYIALFVAAPLIAVITLRLPRMDKPRSASLLRLPVFPSGTWMFGAAMALAWSTTGMTIAVVPLELAANDLGGWTGLVIFLAIFVGFLCQPIARRMTNDRALALGFVLIPLGFLVLLAGVWLKILAFVLVGTCITSAASYGFTYLASLAEVSLRAPDDRARATAGLLAYAYFGFSLPVIASGALADMLGLRSAMVVFAAVQITVTAIIVLTWKRRTVPPAAAFDAGKCRDGRREQNAIT</sequence>
<evidence type="ECO:0000256" key="2">
    <source>
        <dbReference type="ARBA" id="ARBA00022692"/>
    </source>
</evidence>
<keyword evidence="10" id="KW-1185">Reference proteome</keyword>
<feature type="transmembrane region" description="Helical" evidence="5">
    <location>
        <begin position="286"/>
        <end position="307"/>
    </location>
</feature>
<keyword evidence="8" id="KW-0614">Plasmid</keyword>
<evidence type="ECO:0000259" key="6">
    <source>
        <dbReference type="PROSITE" id="PS50850"/>
    </source>
</evidence>
<dbReference type="EMBL" id="PVUF01000039">
    <property type="protein sequence ID" value="PRZ41874.1"/>
    <property type="molecule type" value="Genomic_DNA"/>
</dbReference>
<geneLocation type="plasmid" evidence="8 10">
    <name>unnamed4</name>
</geneLocation>
<evidence type="ECO:0000313" key="7">
    <source>
        <dbReference type="EMBL" id="PRZ41874.1"/>
    </source>
</evidence>
<accession>A0A2T1A019</accession>
<organism evidence="7 9">
    <name type="scientific">Tritonibacter scottomollicae</name>
    <name type="common">Epibacterium scottomollicae</name>
    <dbReference type="NCBI Taxonomy" id="483013"/>
    <lineage>
        <taxon>Bacteria</taxon>
        <taxon>Pseudomonadati</taxon>
        <taxon>Pseudomonadota</taxon>
        <taxon>Alphaproteobacteria</taxon>
        <taxon>Rhodobacterales</taxon>
        <taxon>Paracoccaceae</taxon>
        <taxon>Tritonibacter</taxon>
    </lineage>
</organism>
<feature type="transmembrane region" description="Helical" evidence="5">
    <location>
        <begin position="353"/>
        <end position="374"/>
    </location>
</feature>
<evidence type="ECO:0000313" key="8">
    <source>
        <dbReference type="EMBL" id="WOI35382.1"/>
    </source>
</evidence>
<dbReference type="RefSeq" id="WP_106165679.1">
    <property type="nucleotide sequence ID" value="NZ_CP136707.1"/>
</dbReference>
<dbReference type="OrthoDB" id="8941712at2"/>
<feature type="transmembrane region" description="Helical" evidence="5">
    <location>
        <begin position="97"/>
        <end position="118"/>
    </location>
</feature>
<dbReference type="Gene3D" id="1.20.1250.20">
    <property type="entry name" value="MFS general substrate transporter like domains"/>
    <property type="match status" value="1"/>
</dbReference>
<dbReference type="PANTHER" id="PTHR23521:SF3">
    <property type="entry name" value="MFS TRANSPORTER"/>
    <property type="match status" value="1"/>
</dbReference>
<feature type="transmembrane region" description="Helical" evidence="5">
    <location>
        <begin position="39"/>
        <end position="61"/>
    </location>
</feature>
<comment type="subcellular location">
    <subcellularLocation>
        <location evidence="1">Membrane</location>
        <topology evidence="1">Multi-pass membrane protein</topology>
    </subcellularLocation>
</comment>
<proteinExistence type="predicted"/>
<evidence type="ECO:0000256" key="3">
    <source>
        <dbReference type="ARBA" id="ARBA00022989"/>
    </source>
</evidence>
<feature type="transmembrane region" description="Helical" evidence="5">
    <location>
        <begin position="163"/>
        <end position="182"/>
    </location>
</feature>
<keyword evidence="4 5" id="KW-0472">Membrane</keyword>
<name>A0A2T1A019_TRISK</name>
<feature type="domain" description="Major facilitator superfamily (MFS) profile" evidence="6">
    <location>
        <begin position="6"/>
        <end position="401"/>
    </location>
</feature>
<dbReference type="InterPro" id="IPR020846">
    <property type="entry name" value="MFS_dom"/>
</dbReference>
<dbReference type="InterPro" id="IPR005829">
    <property type="entry name" value="Sugar_transporter_CS"/>
</dbReference>
<reference evidence="8 10" key="2">
    <citation type="submission" date="2023-10" db="EMBL/GenBank/DDBJ databases">
        <title>Eight complete genome sequences of bacteria isolated from laboratory stock of Giant Kelp gametophytes.</title>
        <authorList>
            <person name="Tolentino B."/>
            <person name="Nuzhdin S."/>
        </authorList>
    </citation>
    <scope>NUCLEOTIDE SEQUENCE [LARGE SCALE GENOMIC DNA]</scope>
    <source>
        <strain evidence="8 10">LC.270.F.C4</strain>
        <plasmid evidence="8 10">unnamed4</plasmid>
    </source>
</reference>
<evidence type="ECO:0000313" key="9">
    <source>
        <dbReference type="Proteomes" id="UP000237718"/>
    </source>
</evidence>
<dbReference type="Proteomes" id="UP000237718">
    <property type="component" value="Unassembled WGS sequence"/>
</dbReference>
<evidence type="ECO:0000256" key="5">
    <source>
        <dbReference type="SAM" id="Phobius"/>
    </source>
</evidence>
<dbReference type="Pfam" id="PF07690">
    <property type="entry name" value="MFS_1"/>
    <property type="match status" value="1"/>
</dbReference>
<keyword evidence="3 5" id="KW-1133">Transmembrane helix</keyword>
<keyword evidence="2 5" id="KW-0812">Transmembrane</keyword>
<feature type="transmembrane region" description="Helical" evidence="5">
    <location>
        <begin position="73"/>
        <end position="91"/>
    </location>
</feature>
<evidence type="ECO:0000256" key="1">
    <source>
        <dbReference type="ARBA" id="ARBA00004141"/>
    </source>
</evidence>